<dbReference type="EMBL" id="JACGCI010000008">
    <property type="protein sequence ID" value="KAF6762131.1"/>
    <property type="molecule type" value="Genomic_DNA"/>
</dbReference>
<dbReference type="AlphaFoldDB" id="A0A8H6IAV9"/>
<name>A0A8H6IAV9_9AGAR</name>
<organism evidence="1 2">
    <name type="scientific">Ephemerocybe angulata</name>
    <dbReference type="NCBI Taxonomy" id="980116"/>
    <lineage>
        <taxon>Eukaryota</taxon>
        <taxon>Fungi</taxon>
        <taxon>Dikarya</taxon>
        <taxon>Basidiomycota</taxon>
        <taxon>Agaricomycotina</taxon>
        <taxon>Agaricomycetes</taxon>
        <taxon>Agaricomycetidae</taxon>
        <taxon>Agaricales</taxon>
        <taxon>Agaricineae</taxon>
        <taxon>Psathyrellaceae</taxon>
        <taxon>Ephemerocybe</taxon>
    </lineage>
</organism>
<accession>A0A8H6IAV9</accession>
<dbReference type="Proteomes" id="UP000521943">
    <property type="component" value="Unassembled WGS sequence"/>
</dbReference>
<gene>
    <name evidence="1" type="ORF">DFP72DRAFT_597127</name>
</gene>
<evidence type="ECO:0000313" key="2">
    <source>
        <dbReference type="Proteomes" id="UP000521943"/>
    </source>
</evidence>
<evidence type="ECO:0000313" key="1">
    <source>
        <dbReference type="EMBL" id="KAF6762131.1"/>
    </source>
</evidence>
<keyword evidence="2" id="KW-1185">Reference proteome</keyword>
<comment type="caution">
    <text evidence="1">The sequence shown here is derived from an EMBL/GenBank/DDBJ whole genome shotgun (WGS) entry which is preliminary data.</text>
</comment>
<protein>
    <submittedName>
        <fullName evidence="1">Uncharacterized protein</fullName>
    </submittedName>
</protein>
<sequence>MAAPQPPIYTGLLDYGPPLFPGQSRVDLHFTDFSNAGPKVKHRQRTVCFDMGFSFAFPESTIGPEGSWKYNPILLPFMEFMDHGPVEAPGAGVQVPCTGVAIGQETILGYEIPQFHHITERWSLAPGHIWYYEHTKHDGSDPHSTPTMIEGVEPKVCNSIVYGTEVGTYIGVR</sequence>
<reference evidence="1 2" key="1">
    <citation type="submission" date="2020-07" db="EMBL/GenBank/DDBJ databases">
        <title>Comparative genomics of pyrophilous fungi reveals a link between fire events and developmental genes.</title>
        <authorList>
            <consortium name="DOE Joint Genome Institute"/>
            <person name="Steindorff A.S."/>
            <person name="Carver A."/>
            <person name="Calhoun S."/>
            <person name="Stillman K."/>
            <person name="Liu H."/>
            <person name="Lipzen A."/>
            <person name="Pangilinan J."/>
            <person name="Labutti K."/>
            <person name="Bruns T.D."/>
            <person name="Grigoriev I.V."/>
        </authorList>
    </citation>
    <scope>NUCLEOTIDE SEQUENCE [LARGE SCALE GENOMIC DNA]</scope>
    <source>
        <strain evidence="1 2">CBS 144469</strain>
    </source>
</reference>
<proteinExistence type="predicted"/>